<name>A0AAV5KKT1_9ROSI</name>
<reference evidence="2 3" key="1">
    <citation type="journal article" date="2021" name="Commun. Biol.">
        <title>The genome of Shorea leprosula (Dipterocarpaceae) highlights the ecological relevance of drought in aseasonal tropical rainforests.</title>
        <authorList>
            <person name="Ng K.K.S."/>
            <person name="Kobayashi M.J."/>
            <person name="Fawcett J.A."/>
            <person name="Hatakeyama M."/>
            <person name="Paape T."/>
            <person name="Ng C.H."/>
            <person name="Ang C.C."/>
            <person name="Tnah L.H."/>
            <person name="Lee C.T."/>
            <person name="Nishiyama T."/>
            <person name="Sese J."/>
            <person name="O'Brien M.J."/>
            <person name="Copetti D."/>
            <person name="Mohd Noor M.I."/>
            <person name="Ong R.C."/>
            <person name="Putra M."/>
            <person name="Sireger I.Z."/>
            <person name="Indrioko S."/>
            <person name="Kosugi Y."/>
            <person name="Izuno A."/>
            <person name="Isagi Y."/>
            <person name="Lee S.L."/>
            <person name="Shimizu K.K."/>
        </authorList>
    </citation>
    <scope>NUCLEOTIDE SEQUENCE [LARGE SCALE GENOMIC DNA]</scope>
    <source>
        <strain evidence="2">214</strain>
    </source>
</reference>
<feature type="compositionally biased region" description="Basic and acidic residues" evidence="1">
    <location>
        <begin position="9"/>
        <end position="25"/>
    </location>
</feature>
<organism evidence="2 3">
    <name type="scientific">Rubroshorea leprosula</name>
    <dbReference type="NCBI Taxonomy" id="152421"/>
    <lineage>
        <taxon>Eukaryota</taxon>
        <taxon>Viridiplantae</taxon>
        <taxon>Streptophyta</taxon>
        <taxon>Embryophyta</taxon>
        <taxon>Tracheophyta</taxon>
        <taxon>Spermatophyta</taxon>
        <taxon>Magnoliopsida</taxon>
        <taxon>eudicotyledons</taxon>
        <taxon>Gunneridae</taxon>
        <taxon>Pentapetalae</taxon>
        <taxon>rosids</taxon>
        <taxon>malvids</taxon>
        <taxon>Malvales</taxon>
        <taxon>Dipterocarpaceae</taxon>
        <taxon>Rubroshorea</taxon>
    </lineage>
</organism>
<evidence type="ECO:0000313" key="3">
    <source>
        <dbReference type="Proteomes" id="UP001054252"/>
    </source>
</evidence>
<protein>
    <submittedName>
        <fullName evidence="2">Uncharacterized protein</fullName>
    </submittedName>
</protein>
<feature type="compositionally biased region" description="Acidic residues" evidence="1">
    <location>
        <begin position="26"/>
        <end position="35"/>
    </location>
</feature>
<dbReference type="AlphaFoldDB" id="A0AAV5KKT1"/>
<keyword evidence="3" id="KW-1185">Reference proteome</keyword>
<dbReference type="Proteomes" id="UP001054252">
    <property type="component" value="Unassembled WGS sequence"/>
</dbReference>
<accession>A0AAV5KKT1</accession>
<comment type="caution">
    <text evidence="2">The sequence shown here is derived from an EMBL/GenBank/DDBJ whole genome shotgun (WGS) entry which is preliminary data.</text>
</comment>
<dbReference type="EMBL" id="BPVZ01000068">
    <property type="protein sequence ID" value="GKV25221.1"/>
    <property type="molecule type" value="Genomic_DNA"/>
</dbReference>
<feature type="region of interest" description="Disordered" evidence="1">
    <location>
        <begin position="1"/>
        <end position="35"/>
    </location>
</feature>
<sequence>MMKMIGEGGCREERLKTLPRERDDEYLGDEDANLR</sequence>
<evidence type="ECO:0000256" key="1">
    <source>
        <dbReference type="SAM" id="MobiDB-lite"/>
    </source>
</evidence>
<gene>
    <name evidence="2" type="ORF">SLEP1_g34691</name>
</gene>
<proteinExistence type="predicted"/>
<evidence type="ECO:0000313" key="2">
    <source>
        <dbReference type="EMBL" id="GKV25221.1"/>
    </source>
</evidence>